<dbReference type="PANTHER" id="PTHR43289">
    <property type="entry name" value="MITOGEN-ACTIVATED PROTEIN KINASE KINASE KINASE 20-RELATED"/>
    <property type="match status" value="1"/>
</dbReference>
<dbReference type="PROSITE" id="PS50011">
    <property type="entry name" value="PROTEIN_KINASE_DOM"/>
    <property type="match status" value="1"/>
</dbReference>
<evidence type="ECO:0000259" key="7">
    <source>
        <dbReference type="PROSITE" id="PS50011"/>
    </source>
</evidence>
<dbReference type="SUPFAM" id="SSF56112">
    <property type="entry name" value="Protein kinase-like (PK-like)"/>
    <property type="match status" value="1"/>
</dbReference>
<dbReference type="SMART" id="SM00220">
    <property type="entry name" value="S_TKc"/>
    <property type="match status" value="1"/>
</dbReference>
<gene>
    <name evidence="8" type="ORF">ACFSQZ_04680</name>
</gene>
<sequence>MPNNFTPPSPEELNDLLPDYRIDSFLAKGGMGAVYLAKQLKLDREVAIKILPKEFGDNPTFRNAFKLEAKAMAKLSHPNLVRIFDFGSIDDTLYLVIEYVPGRTLFDKAHKRKVDMKEAAILIAEICRGLDHAHRSGLIHRDIKPANILIDDEARPKIVDFGLARPLDDTHDGGTVYGTKGYTAPEVLRDPHGIDQKADIFSAGVMLYELLTGQLVPYPYLSASKLSDSYEDFDVIILKAIHPQRELRYPHASEMAEELEALVEKIEAAESEHQKEQNQPSFLLVTALQPLQLASASSTIGIPLIALILTLLTTTFLWLVFAF</sequence>
<keyword evidence="5" id="KW-0175">Coiled coil</keyword>
<feature type="transmembrane region" description="Helical" evidence="6">
    <location>
        <begin position="300"/>
        <end position="321"/>
    </location>
</feature>
<feature type="coiled-coil region" evidence="5">
    <location>
        <begin position="252"/>
        <end position="279"/>
    </location>
</feature>
<dbReference type="Gene3D" id="1.10.510.10">
    <property type="entry name" value="Transferase(Phosphotransferase) domain 1"/>
    <property type="match status" value="1"/>
</dbReference>
<protein>
    <submittedName>
        <fullName evidence="8">Serine/threonine-protein kinase</fullName>
        <ecNumber evidence="8">2.7.11.1</ecNumber>
    </submittedName>
</protein>
<organism evidence="8 9">
    <name type="scientific">Rubritalea spongiae</name>
    <dbReference type="NCBI Taxonomy" id="430797"/>
    <lineage>
        <taxon>Bacteria</taxon>
        <taxon>Pseudomonadati</taxon>
        <taxon>Verrucomicrobiota</taxon>
        <taxon>Verrucomicrobiia</taxon>
        <taxon>Verrucomicrobiales</taxon>
        <taxon>Rubritaleaceae</taxon>
        <taxon>Rubritalea</taxon>
    </lineage>
</organism>
<dbReference type="InterPro" id="IPR011009">
    <property type="entry name" value="Kinase-like_dom_sf"/>
</dbReference>
<dbReference type="CDD" id="cd14014">
    <property type="entry name" value="STKc_PknB_like"/>
    <property type="match status" value="1"/>
</dbReference>
<dbReference type="GO" id="GO:0004674">
    <property type="term" value="F:protein serine/threonine kinase activity"/>
    <property type="evidence" value="ECO:0007669"/>
    <property type="project" value="UniProtKB-EC"/>
</dbReference>
<feature type="domain" description="Protein kinase" evidence="7">
    <location>
        <begin position="20"/>
        <end position="292"/>
    </location>
</feature>
<dbReference type="EMBL" id="JBHUJC010000012">
    <property type="protein sequence ID" value="MFD2275757.1"/>
    <property type="molecule type" value="Genomic_DNA"/>
</dbReference>
<dbReference type="InterPro" id="IPR000719">
    <property type="entry name" value="Prot_kinase_dom"/>
</dbReference>
<evidence type="ECO:0000256" key="3">
    <source>
        <dbReference type="ARBA" id="ARBA00022777"/>
    </source>
</evidence>
<evidence type="ECO:0000256" key="1">
    <source>
        <dbReference type="ARBA" id="ARBA00022679"/>
    </source>
</evidence>
<name>A0ABW5DZK2_9BACT</name>
<dbReference type="PANTHER" id="PTHR43289:SF6">
    <property type="entry name" value="SERINE_THREONINE-PROTEIN KINASE NEKL-3"/>
    <property type="match status" value="1"/>
</dbReference>
<evidence type="ECO:0000313" key="9">
    <source>
        <dbReference type="Proteomes" id="UP001597297"/>
    </source>
</evidence>
<dbReference type="Gene3D" id="3.30.200.20">
    <property type="entry name" value="Phosphorylase Kinase, domain 1"/>
    <property type="match status" value="1"/>
</dbReference>
<dbReference type="InterPro" id="IPR008271">
    <property type="entry name" value="Ser/Thr_kinase_AS"/>
</dbReference>
<dbReference type="RefSeq" id="WP_377094286.1">
    <property type="nucleotide sequence ID" value="NZ_JBHSJM010000001.1"/>
</dbReference>
<evidence type="ECO:0000256" key="6">
    <source>
        <dbReference type="SAM" id="Phobius"/>
    </source>
</evidence>
<evidence type="ECO:0000313" key="8">
    <source>
        <dbReference type="EMBL" id="MFD2275757.1"/>
    </source>
</evidence>
<accession>A0ABW5DZK2</accession>
<keyword evidence="4" id="KW-0067">ATP-binding</keyword>
<proteinExistence type="predicted"/>
<dbReference type="EC" id="2.7.11.1" evidence="8"/>
<dbReference type="Proteomes" id="UP001597297">
    <property type="component" value="Unassembled WGS sequence"/>
</dbReference>
<reference evidence="9" key="1">
    <citation type="journal article" date="2019" name="Int. J. Syst. Evol. Microbiol.">
        <title>The Global Catalogue of Microorganisms (GCM) 10K type strain sequencing project: providing services to taxonomists for standard genome sequencing and annotation.</title>
        <authorList>
            <consortium name="The Broad Institute Genomics Platform"/>
            <consortium name="The Broad Institute Genome Sequencing Center for Infectious Disease"/>
            <person name="Wu L."/>
            <person name="Ma J."/>
        </authorList>
    </citation>
    <scope>NUCLEOTIDE SEQUENCE [LARGE SCALE GENOMIC DNA]</scope>
    <source>
        <strain evidence="9">JCM 16545</strain>
    </source>
</reference>
<evidence type="ECO:0000256" key="4">
    <source>
        <dbReference type="ARBA" id="ARBA00022840"/>
    </source>
</evidence>
<dbReference type="Pfam" id="PF00069">
    <property type="entry name" value="Pkinase"/>
    <property type="match status" value="1"/>
</dbReference>
<dbReference type="PROSITE" id="PS00108">
    <property type="entry name" value="PROTEIN_KINASE_ST"/>
    <property type="match status" value="1"/>
</dbReference>
<keyword evidence="9" id="KW-1185">Reference proteome</keyword>
<keyword evidence="2" id="KW-0547">Nucleotide-binding</keyword>
<evidence type="ECO:0000256" key="2">
    <source>
        <dbReference type="ARBA" id="ARBA00022741"/>
    </source>
</evidence>
<evidence type="ECO:0000256" key="5">
    <source>
        <dbReference type="SAM" id="Coils"/>
    </source>
</evidence>
<keyword evidence="1 8" id="KW-0808">Transferase</keyword>
<keyword evidence="6" id="KW-0812">Transmembrane</keyword>
<comment type="caution">
    <text evidence="8">The sequence shown here is derived from an EMBL/GenBank/DDBJ whole genome shotgun (WGS) entry which is preliminary data.</text>
</comment>
<keyword evidence="6" id="KW-1133">Transmembrane helix</keyword>
<keyword evidence="6" id="KW-0472">Membrane</keyword>
<keyword evidence="3 8" id="KW-0418">Kinase</keyword>